<feature type="chain" id="PRO_5045814421" description="Transporter" evidence="1">
    <location>
        <begin position="22"/>
        <end position="250"/>
    </location>
</feature>
<evidence type="ECO:0000313" key="2">
    <source>
        <dbReference type="EMBL" id="NMF92863.1"/>
    </source>
</evidence>
<accession>A0ABX1N137</accession>
<protein>
    <recommendedName>
        <fullName evidence="4">Transporter</fullName>
    </recommendedName>
</protein>
<gene>
    <name evidence="2" type="ORF">GO608_05930</name>
</gene>
<sequence>MRIARMLPMTLLAAFALPVCAGELTTSIGMDYSSGDYGTDSTSETWYVPVVGKYESGPLALKLTIPYLRITDPAVGPEGEPLPGGCRETESGLGDIVGSAGYALLDGSQEHGVLLDVIGKVKLPTADEDKCLGTGETDYSLQFDAAKSFGAVTGFGTLGWKKFGDPSDRNFRNPVFASLGLATKLAPATTIGAVYDWREKVTSNGDEISEVALFASQKLDEAWKLQLYAVKGFSDASPDWGGGLVVSRAY</sequence>
<dbReference type="Proteomes" id="UP000601990">
    <property type="component" value="Unassembled WGS sequence"/>
</dbReference>
<evidence type="ECO:0000313" key="3">
    <source>
        <dbReference type="Proteomes" id="UP000601990"/>
    </source>
</evidence>
<organism evidence="2 3">
    <name type="scientific">Aromatoleum buckelii</name>
    <dbReference type="NCBI Taxonomy" id="200254"/>
    <lineage>
        <taxon>Bacteria</taxon>
        <taxon>Pseudomonadati</taxon>
        <taxon>Pseudomonadota</taxon>
        <taxon>Betaproteobacteria</taxon>
        <taxon>Rhodocyclales</taxon>
        <taxon>Rhodocyclaceae</taxon>
        <taxon>Aromatoleum</taxon>
    </lineage>
</organism>
<dbReference type="EMBL" id="WTVH01000008">
    <property type="protein sequence ID" value="NMF92863.1"/>
    <property type="molecule type" value="Genomic_DNA"/>
</dbReference>
<dbReference type="RefSeq" id="WP_169198159.1">
    <property type="nucleotide sequence ID" value="NZ_WTVH02000010.1"/>
</dbReference>
<evidence type="ECO:0000256" key="1">
    <source>
        <dbReference type="SAM" id="SignalP"/>
    </source>
</evidence>
<reference evidence="2" key="1">
    <citation type="submission" date="2019-12" db="EMBL/GenBank/DDBJ databases">
        <title>Comparative genomics gives insights into the taxonomy of the Azoarcus-Aromatoleum group and reveals separate origins of nif in the plant-associated Azoarcus and non-plant-associated Aromatoleum sub-groups.</title>
        <authorList>
            <person name="Lafos M."/>
            <person name="Maluk M."/>
            <person name="Batista M."/>
            <person name="Junghare M."/>
            <person name="Carmona M."/>
            <person name="Faoro H."/>
            <person name="Cruz L.M."/>
            <person name="Battistoni F."/>
            <person name="De Souza E."/>
            <person name="Pedrosa F."/>
            <person name="Chen W.-M."/>
            <person name="Poole P.S."/>
            <person name="Dixon R.A."/>
            <person name="James E.K."/>
        </authorList>
    </citation>
    <scope>NUCLEOTIDE SEQUENCE</scope>
    <source>
        <strain evidence="2">U120</strain>
    </source>
</reference>
<feature type="signal peptide" evidence="1">
    <location>
        <begin position="1"/>
        <end position="21"/>
    </location>
</feature>
<evidence type="ECO:0008006" key="4">
    <source>
        <dbReference type="Google" id="ProtNLM"/>
    </source>
</evidence>
<keyword evidence="3" id="KW-1185">Reference proteome</keyword>
<name>A0ABX1N137_9RHOO</name>
<proteinExistence type="predicted"/>
<comment type="caution">
    <text evidence="2">The sequence shown here is derived from an EMBL/GenBank/DDBJ whole genome shotgun (WGS) entry which is preliminary data.</text>
</comment>
<keyword evidence="1" id="KW-0732">Signal</keyword>